<dbReference type="PANTHER" id="PTHR34106:SF5">
    <property type="entry name" value="GLYCOSIDASE"/>
    <property type="match status" value="1"/>
</dbReference>
<dbReference type="Gene3D" id="2.115.10.20">
    <property type="entry name" value="Glycosyl hydrolase domain, family 43"/>
    <property type="match status" value="1"/>
</dbReference>
<comment type="caution">
    <text evidence="4">The sequence shown here is derived from an EMBL/GenBank/DDBJ whole genome shotgun (WGS) entry which is preliminary data.</text>
</comment>
<dbReference type="InterPro" id="IPR007184">
    <property type="entry name" value="Mannoside_phosphorylase"/>
</dbReference>
<dbReference type="PIRSF" id="PIRSF016202">
    <property type="entry name" value="PH1107"/>
    <property type="match status" value="1"/>
</dbReference>
<dbReference type="SUPFAM" id="SSF75005">
    <property type="entry name" value="Arabinanase/levansucrase/invertase"/>
    <property type="match status" value="1"/>
</dbReference>
<dbReference type="PANTHER" id="PTHR34106">
    <property type="entry name" value="GLYCOSIDASE"/>
    <property type="match status" value="1"/>
</dbReference>
<protein>
    <submittedName>
        <fullName evidence="4">Glycosidase</fullName>
    </submittedName>
</protein>
<evidence type="ECO:0000256" key="2">
    <source>
        <dbReference type="ARBA" id="ARBA00022679"/>
    </source>
</evidence>
<sequence length="337" mass="38618">MKLKKFEGNPILSPNPENEWESLVATNPAAWYEDGTFYLLYRAAGDVKEHHIHIGLATSKDGFNFKRVQDKPVLTPDPNGYDAGSVEDPRVVKFGDEYYMTYAFRPYPPGQYWKNEYDQIEAPQLSEFAPKCLRENVGNTALAISKDLVNFKKVGRLTEPSLDDRDVILFPEKINGKFYMLHRPKNYVGEEYGTDAPAIWIKSSDDMMSWNVESKLLLKGEERWEPKVGGNTPPLKTDEGWLMLYHGVDKDFTYRLGACLLDLEDPTKILYRTKDFILEPETDIEKNGLYKWGVVFPTGNVIVDDTLYVYYGASDQWCCAATANINELVQFIKENTK</sequence>
<keyword evidence="5" id="KW-1185">Reference proteome</keyword>
<evidence type="ECO:0000256" key="1">
    <source>
        <dbReference type="ARBA" id="ARBA00022676"/>
    </source>
</evidence>
<reference evidence="4 5" key="1">
    <citation type="submission" date="2021-01" db="EMBL/GenBank/DDBJ databases">
        <title>Carboxyliciviraga sp.nov., isolated from coastal sediments.</title>
        <authorList>
            <person name="Lu D."/>
            <person name="Zhang T."/>
        </authorList>
    </citation>
    <scope>NUCLEOTIDE SEQUENCE [LARGE SCALE GENOMIC DNA]</scope>
    <source>
        <strain evidence="4 5">N1Y132</strain>
    </source>
</reference>
<keyword evidence="2" id="KW-0808">Transferase</keyword>
<keyword evidence="1" id="KW-0328">Glycosyltransferase</keyword>
<dbReference type="Pfam" id="PF04041">
    <property type="entry name" value="Glyco_hydro_130"/>
    <property type="match status" value="1"/>
</dbReference>
<dbReference type="CDD" id="cd18614">
    <property type="entry name" value="GH130"/>
    <property type="match status" value="1"/>
</dbReference>
<gene>
    <name evidence="4" type="ORF">JIV24_02630</name>
</gene>
<dbReference type="EMBL" id="JAENRR010000004">
    <property type="protein sequence ID" value="MBK3516220.1"/>
    <property type="molecule type" value="Genomic_DNA"/>
</dbReference>
<evidence type="ECO:0000313" key="5">
    <source>
        <dbReference type="Proteomes" id="UP000605676"/>
    </source>
</evidence>
<dbReference type="RefSeq" id="WP_200463453.1">
    <property type="nucleotide sequence ID" value="NZ_JAENRR010000004.1"/>
</dbReference>
<dbReference type="InterPro" id="IPR023296">
    <property type="entry name" value="Glyco_hydro_beta-prop_sf"/>
</dbReference>
<proteinExistence type="inferred from homology"/>
<name>A0ABS1HEX2_9BACT</name>
<keyword evidence="4" id="KW-0378">Hydrolase</keyword>
<dbReference type="GO" id="GO:0016798">
    <property type="term" value="F:hydrolase activity, acting on glycosyl bonds"/>
    <property type="evidence" value="ECO:0007669"/>
    <property type="project" value="UniProtKB-KW"/>
</dbReference>
<evidence type="ECO:0000256" key="3">
    <source>
        <dbReference type="ARBA" id="ARBA00024356"/>
    </source>
</evidence>
<keyword evidence="4" id="KW-0326">Glycosidase</keyword>
<comment type="similarity">
    <text evidence="3">Belongs to the glycosyl hydrolase 130 family.</text>
</comment>
<organism evidence="4 5">
    <name type="scientific">Carboxylicivirga marina</name>
    <dbReference type="NCBI Taxonomy" id="2800988"/>
    <lineage>
        <taxon>Bacteria</taxon>
        <taxon>Pseudomonadati</taxon>
        <taxon>Bacteroidota</taxon>
        <taxon>Bacteroidia</taxon>
        <taxon>Marinilabiliales</taxon>
        <taxon>Marinilabiliaceae</taxon>
        <taxon>Carboxylicivirga</taxon>
    </lineage>
</organism>
<evidence type="ECO:0000313" key="4">
    <source>
        <dbReference type="EMBL" id="MBK3516220.1"/>
    </source>
</evidence>
<dbReference type="Proteomes" id="UP000605676">
    <property type="component" value="Unassembled WGS sequence"/>
</dbReference>
<accession>A0ABS1HEX2</accession>